<feature type="domain" description="Guanylate cyclase" evidence="4">
    <location>
        <begin position="342"/>
        <end position="420"/>
    </location>
</feature>
<keyword evidence="3" id="KW-0456">Lyase</keyword>
<dbReference type="Pfam" id="PF00211">
    <property type="entry name" value="Guanylate_cyc"/>
    <property type="match status" value="2"/>
</dbReference>
<organism evidence="5 6">
    <name type="scientific">Oncorhynchus kisutch</name>
    <name type="common">Coho salmon</name>
    <name type="synonym">Salmo kisutch</name>
    <dbReference type="NCBI Taxonomy" id="8019"/>
    <lineage>
        <taxon>Eukaryota</taxon>
        <taxon>Metazoa</taxon>
        <taxon>Chordata</taxon>
        <taxon>Craniata</taxon>
        <taxon>Vertebrata</taxon>
        <taxon>Euteleostomi</taxon>
        <taxon>Actinopterygii</taxon>
        <taxon>Neopterygii</taxon>
        <taxon>Teleostei</taxon>
        <taxon>Protacanthopterygii</taxon>
        <taxon>Salmoniformes</taxon>
        <taxon>Salmonidae</taxon>
        <taxon>Salmoninae</taxon>
        <taxon>Oncorhynchus</taxon>
    </lineage>
</organism>
<dbReference type="InterPro" id="IPR011990">
    <property type="entry name" value="TPR-like_helical_dom_sf"/>
</dbReference>
<dbReference type="SUPFAM" id="SSF48452">
    <property type="entry name" value="TPR-like"/>
    <property type="match status" value="1"/>
</dbReference>
<feature type="domain" description="Guanylate cyclase" evidence="4">
    <location>
        <begin position="45"/>
        <end position="182"/>
    </location>
</feature>
<name>A0A8C7NBS1_ONCKI</name>
<dbReference type="InterPro" id="IPR001054">
    <property type="entry name" value="A/G_cyclase"/>
</dbReference>
<dbReference type="SMART" id="SM00028">
    <property type="entry name" value="TPR"/>
    <property type="match status" value="3"/>
</dbReference>
<dbReference type="GO" id="GO:0005524">
    <property type="term" value="F:ATP binding"/>
    <property type="evidence" value="ECO:0007669"/>
    <property type="project" value="UniProtKB-KW"/>
</dbReference>
<dbReference type="CDD" id="cd07302">
    <property type="entry name" value="CHD"/>
    <property type="match status" value="2"/>
</dbReference>
<dbReference type="GO" id="GO:0005737">
    <property type="term" value="C:cytoplasm"/>
    <property type="evidence" value="ECO:0007669"/>
    <property type="project" value="TreeGrafter"/>
</dbReference>
<protein>
    <recommendedName>
        <fullName evidence="4">Guanylate cyclase domain-containing protein</fullName>
    </recommendedName>
</protein>
<dbReference type="PANTHER" id="PTHR16305">
    <property type="entry name" value="TESTICULAR SOLUBLE ADENYLYL CYCLASE"/>
    <property type="match status" value="1"/>
</dbReference>
<gene>
    <name evidence="5" type="primary">adcy10</name>
</gene>
<dbReference type="FunFam" id="3.30.70.1230:FF:000017">
    <property type="entry name" value="Adenylate cyclase type 10"/>
    <property type="match status" value="1"/>
</dbReference>
<evidence type="ECO:0000313" key="5">
    <source>
        <dbReference type="Ensembl" id="ENSOKIP00005116716.1"/>
    </source>
</evidence>
<evidence type="ECO:0000256" key="2">
    <source>
        <dbReference type="ARBA" id="ARBA00022840"/>
    </source>
</evidence>
<dbReference type="PANTHER" id="PTHR16305:SF28">
    <property type="entry name" value="GUANYLATE CYCLASE DOMAIN-CONTAINING PROTEIN"/>
    <property type="match status" value="1"/>
</dbReference>
<dbReference type="InterPro" id="IPR019734">
    <property type="entry name" value="TPR_rpt"/>
</dbReference>
<accession>A0A8C7NBS1</accession>
<dbReference type="Gene3D" id="3.30.70.1230">
    <property type="entry name" value="Nucleotide cyclase"/>
    <property type="match status" value="2"/>
</dbReference>
<dbReference type="SUPFAM" id="SSF55073">
    <property type="entry name" value="Nucleotide cyclase"/>
    <property type="match status" value="2"/>
</dbReference>
<keyword evidence="2" id="KW-0067">ATP-binding</keyword>
<evidence type="ECO:0000256" key="1">
    <source>
        <dbReference type="ARBA" id="ARBA00022741"/>
    </source>
</evidence>
<dbReference type="Proteomes" id="UP000694557">
    <property type="component" value="Unassembled WGS sequence"/>
</dbReference>
<dbReference type="InterPro" id="IPR027417">
    <property type="entry name" value="P-loop_NTPase"/>
</dbReference>
<dbReference type="GO" id="GO:0004016">
    <property type="term" value="F:adenylate cyclase activity"/>
    <property type="evidence" value="ECO:0007669"/>
    <property type="project" value="TreeGrafter"/>
</dbReference>
<evidence type="ECO:0000313" key="6">
    <source>
        <dbReference type="Proteomes" id="UP000694557"/>
    </source>
</evidence>
<dbReference type="FunFam" id="3.30.70.1230:FF:000021">
    <property type="entry name" value="Adenylate cyclase type 10"/>
    <property type="match status" value="1"/>
</dbReference>
<dbReference type="GeneTree" id="ENSGT00940000165310"/>
<dbReference type="InterPro" id="IPR029787">
    <property type="entry name" value="Nucleotide_cyclase"/>
</dbReference>
<sequence length="1668" mass="187953">MGWIKGEGEIEDSYKISKIAAHVPDLVVYSTLTNDIPYAENFHGVLLFADVSGFTNLTEKFSLSSKKGYGADELTRTLNSYIGEIVSHILDAGGDILNYAGDAILALWTVERVQLSEVISLVVKCSLNIQDQCGVRETEVGCQLKVKIGISAGKLSKVIVGDEISQYFVVIGRAVDEVRLAEGLAVASTIILSPNAWELCERDNIAIDPIENERAVKVRYIKREPSFSVEKYQDSIGMSVEHEKVTRDCVRRASRLMPNAELEKTLRKYIMKTVLQKIDDDQPLEYLSEMRPATIVFVNMQFKGGESDQEQCMTIHQAAIGIGQQIVKHHGRVNKVFMFDKGCTFLCLFGLPGDKREDESAHALQAAYGVHDLCQKEIRSLKTVSVGVTTGPVFCGVVGHPVRHEYTVIGRKVNLAARLMMHYPGVVSCDSETCYYSKLPAFYFNELPKKAMKGVKNPGVLYQFMANKQQITVGKAPMSVEREEGYPLLGREKEIEVYSSMLKGFLEARAAGHKNYNNVLIYEGPIGYGKSRLLAEVVYRTAKEGVRVISFELAKTDIKQSNYALQTLLAIVMSVQNCKSYAERERVLLSKILDPKMRQNLCLLNDILLVKFPVSKDVSLMDSQTKNKKMRNYFLELFCKFAEDEPCVYVLDQAHFVDRSSLTFLLEACEKASVLVCMALLPHTSQSGPFSELSRIIKDPRTLYLNLPGLEPPVIAQLACQILGVVRIPSEVELFLVERSHGVPYYCEELLKSLYLGNLIVIEEVEGEDEAKDVDILFPEPTLVVHCSKPSQVGQEEDARAGALGPPKASMLKSRKITALDHFVDRALVCFVGEAAKFHEVPIPLTLKGMALAHLDHLQPADQMVVKCAAIIGQTITTQMLINILPESENPDKLNLSLTSLFKSGTFECGSKPKQFTQQLTKESECWDALNCYCVQDSQEDVREEVSGKASVDGAWRCRVMRFCTALVKETAYELWLKEQKREIHQKCASYLLKQAHRCRDCGIAEFIFGHKAAIGYNLIEIHPSLLNIQESGEALFLGQSTTLGLPKETIQLNQVSPLHPNSVEDEFLLKLDSMVNEYNTTVDRTRKCRCAQVTECVLCPMVRHCTGVGDVPKTFYYLLETAAASAYLSNNLKALSYLNEAKIILDNLKVGKPAFETADPKVKVKINNFERACIFRLRGEVLYNTGQIEEAESMFSSALRLLNRRLPTNRVAMSLKYVCEKMKSLCYRFKNPDNPGEKKLAFLHEQICCLSYMWQIGCMRRAPKNMLNASLAITMEMNSAQKSAEETKIIFSCIDYLQYCQLNGQDDRCKIYERMLCGTCVELPDCMEGLILTSYFIRSLSIVKLCSGALHDSIQYGLRAEQISKLTNRRGLDMLVISVLHTPLLLTQRYEECVQLMQSLEYLGNRTRISTAKGWFYAGCFDFLLYSGFAFRPFEECYTFVEESQSDPNLVADKSLMMNLYSALALWYARLCEWEKACFFYTKACGVTRQAPSSIHSINGVVMFLECHVLLFRKALVEHNQHIKAIYQSTQKHFTEFNRKYSTSKMYLPRVLHLRAYMYMLAGHEALANAILNKALKLCQQHGNKLEESWITQNQISWFGVFRQSTSNWFASTLTMPSWEEARGMDPEELAHTRYTLVGVGGEIWADNSSLHLAPKAEDTQLLKGQG</sequence>
<dbReference type="GO" id="GO:0035556">
    <property type="term" value="P:intracellular signal transduction"/>
    <property type="evidence" value="ECO:0007669"/>
    <property type="project" value="InterPro"/>
</dbReference>
<keyword evidence="6" id="KW-1185">Reference proteome</keyword>
<dbReference type="Ensembl" id="ENSOKIT00005124801.1">
    <property type="protein sequence ID" value="ENSOKIP00005116716.1"/>
    <property type="gene ID" value="ENSOKIG00005050508.1"/>
</dbReference>
<evidence type="ECO:0000256" key="3">
    <source>
        <dbReference type="ARBA" id="ARBA00023239"/>
    </source>
</evidence>
<reference evidence="5" key="1">
    <citation type="submission" date="2025-08" db="UniProtKB">
        <authorList>
            <consortium name="Ensembl"/>
        </authorList>
    </citation>
    <scope>IDENTIFICATION</scope>
</reference>
<evidence type="ECO:0000259" key="4">
    <source>
        <dbReference type="PROSITE" id="PS50125"/>
    </source>
</evidence>
<dbReference type="SUPFAM" id="SSF52540">
    <property type="entry name" value="P-loop containing nucleoside triphosphate hydrolases"/>
    <property type="match status" value="1"/>
</dbReference>
<dbReference type="PROSITE" id="PS50125">
    <property type="entry name" value="GUANYLATE_CYCLASE_2"/>
    <property type="match status" value="2"/>
</dbReference>
<proteinExistence type="predicted"/>
<reference evidence="5" key="2">
    <citation type="submission" date="2025-09" db="UniProtKB">
        <authorList>
            <consortium name="Ensembl"/>
        </authorList>
    </citation>
    <scope>IDENTIFICATION</scope>
</reference>
<dbReference type="GO" id="GO:0009190">
    <property type="term" value="P:cyclic nucleotide biosynthetic process"/>
    <property type="evidence" value="ECO:0007669"/>
    <property type="project" value="InterPro"/>
</dbReference>
<keyword evidence="1" id="KW-0547">Nucleotide-binding</keyword>